<organism evidence="1 2">
    <name type="scientific">Symbiodinium natans</name>
    <dbReference type="NCBI Taxonomy" id="878477"/>
    <lineage>
        <taxon>Eukaryota</taxon>
        <taxon>Sar</taxon>
        <taxon>Alveolata</taxon>
        <taxon>Dinophyceae</taxon>
        <taxon>Suessiales</taxon>
        <taxon>Symbiodiniaceae</taxon>
        <taxon>Symbiodinium</taxon>
    </lineage>
</organism>
<accession>A0A812Q5V3</accession>
<keyword evidence="2" id="KW-1185">Reference proteome</keyword>
<name>A0A812Q5V3_9DINO</name>
<comment type="caution">
    <text evidence="1">The sequence shown here is derived from an EMBL/GenBank/DDBJ whole genome shotgun (WGS) entry which is preliminary data.</text>
</comment>
<protein>
    <submittedName>
        <fullName evidence="1">Uncharacterized protein</fullName>
    </submittedName>
</protein>
<evidence type="ECO:0000313" key="1">
    <source>
        <dbReference type="EMBL" id="CAE7372048.1"/>
    </source>
</evidence>
<proteinExistence type="predicted"/>
<dbReference type="EMBL" id="CAJNDS010002206">
    <property type="protein sequence ID" value="CAE7372048.1"/>
    <property type="molecule type" value="Genomic_DNA"/>
</dbReference>
<dbReference type="AlphaFoldDB" id="A0A812Q5V3"/>
<dbReference type="Proteomes" id="UP000604046">
    <property type="component" value="Unassembled WGS sequence"/>
</dbReference>
<sequence>MDWEDWEVGTWHRGPVSQSVRAISGGAATVHSIQSALRPVRIAGAGAAVRAI</sequence>
<evidence type="ECO:0000313" key="2">
    <source>
        <dbReference type="Proteomes" id="UP000604046"/>
    </source>
</evidence>
<reference evidence="1" key="1">
    <citation type="submission" date="2021-02" db="EMBL/GenBank/DDBJ databases">
        <authorList>
            <person name="Dougan E. K."/>
            <person name="Rhodes N."/>
            <person name="Thang M."/>
            <person name="Chan C."/>
        </authorList>
    </citation>
    <scope>NUCLEOTIDE SEQUENCE</scope>
</reference>
<gene>
    <name evidence="1" type="ORF">SNAT2548_LOCUS20316</name>
</gene>